<dbReference type="Proteomes" id="UP001494902">
    <property type="component" value="Unassembled WGS sequence"/>
</dbReference>
<dbReference type="Gene3D" id="3.40.50.880">
    <property type="match status" value="1"/>
</dbReference>
<accession>A0ABV1KCP9</accession>
<keyword evidence="2" id="KW-1185">Reference proteome</keyword>
<sequence length="235" mass="25489">MPVAPDGRPVAVVFADAWTRPSESDHTDDTESVAALLRAGRHGFDVRTAGPAGERSLRDALADPSTVLFAYPGADGDDETAFRRLRRDRGAIRRFVRGGGRYLGVCMGAFLAERGFLDLLDGRVEEYWSRKGATVTTPDPSLVTVSWRGRDRTLYFQDGGAIVLPRRTRRDAEVLATYPDGPAAAVVTSFGDGAIGLVGPHPDAPRSWFDDHGLDHPGDADDLGQDLLDTLMARR</sequence>
<name>A0ABV1KCP9_9PSEU</name>
<evidence type="ECO:0008006" key="3">
    <source>
        <dbReference type="Google" id="ProtNLM"/>
    </source>
</evidence>
<gene>
    <name evidence="1" type="ORF">WIS52_11605</name>
</gene>
<dbReference type="RefSeq" id="WP_349298188.1">
    <property type="nucleotide sequence ID" value="NZ_JBEDNQ010000004.1"/>
</dbReference>
<dbReference type="InterPro" id="IPR029062">
    <property type="entry name" value="Class_I_gatase-like"/>
</dbReference>
<evidence type="ECO:0000313" key="2">
    <source>
        <dbReference type="Proteomes" id="UP001494902"/>
    </source>
</evidence>
<dbReference type="EMBL" id="JBEDNQ010000004">
    <property type="protein sequence ID" value="MEQ3551118.1"/>
    <property type="molecule type" value="Genomic_DNA"/>
</dbReference>
<comment type="caution">
    <text evidence="1">The sequence shown here is derived from an EMBL/GenBank/DDBJ whole genome shotgun (WGS) entry which is preliminary data.</text>
</comment>
<protein>
    <recommendedName>
        <fullName evidence="3">Biotin-protein ligase N-terminal domain-containing protein</fullName>
    </recommendedName>
</protein>
<proteinExistence type="predicted"/>
<reference evidence="1 2" key="1">
    <citation type="submission" date="2024-03" db="EMBL/GenBank/DDBJ databases">
        <title>Draft genome sequence of Pseudonocardia nematodicida JCM 31783.</title>
        <authorList>
            <person name="Butdee W."/>
            <person name="Duangmal K."/>
        </authorList>
    </citation>
    <scope>NUCLEOTIDE SEQUENCE [LARGE SCALE GENOMIC DNA]</scope>
    <source>
        <strain evidence="1 2">JCM 31783</strain>
    </source>
</reference>
<dbReference type="SUPFAM" id="SSF52317">
    <property type="entry name" value="Class I glutamine amidotransferase-like"/>
    <property type="match status" value="1"/>
</dbReference>
<evidence type="ECO:0000313" key="1">
    <source>
        <dbReference type="EMBL" id="MEQ3551118.1"/>
    </source>
</evidence>
<organism evidence="1 2">
    <name type="scientific">Pseudonocardia nematodicida</name>
    <dbReference type="NCBI Taxonomy" id="1206997"/>
    <lineage>
        <taxon>Bacteria</taxon>
        <taxon>Bacillati</taxon>
        <taxon>Actinomycetota</taxon>
        <taxon>Actinomycetes</taxon>
        <taxon>Pseudonocardiales</taxon>
        <taxon>Pseudonocardiaceae</taxon>
        <taxon>Pseudonocardia</taxon>
    </lineage>
</organism>